<comment type="caution">
    <text evidence="5">The sequence shown here is derived from an EMBL/GenBank/DDBJ whole genome shotgun (WGS) entry which is preliminary data.</text>
</comment>
<dbReference type="Pfam" id="PF13589">
    <property type="entry name" value="HATPase_c_3"/>
    <property type="match status" value="1"/>
</dbReference>
<dbReference type="GO" id="GO:0005524">
    <property type="term" value="F:ATP binding"/>
    <property type="evidence" value="ECO:0007669"/>
    <property type="project" value="InterPro"/>
</dbReference>
<gene>
    <name evidence="5" type="ORF">OnM2_039020</name>
</gene>
<feature type="domain" description="MutL C-terminal dimerisation" evidence="4">
    <location>
        <begin position="717"/>
        <end position="913"/>
    </location>
</feature>
<dbReference type="InterPro" id="IPR042120">
    <property type="entry name" value="MutL_C_dimsub"/>
</dbReference>
<comment type="similarity">
    <text evidence="1">Belongs to the DNA mismatch repair MutL/HexB family.</text>
</comment>
<dbReference type="PANTHER" id="PTHR10073:SF47">
    <property type="entry name" value="DNA MISMATCH REPAIR PROTEIN MLH3"/>
    <property type="match status" value="1"/>
</dbReference>
<evidence type="ECO:0000256" key="2">
    <source>
        <dbReference type="SAM" id="MobiDB-lite"/>
    </source>
</evidence>
<feature type="region of interest" description="Disordered" evidence="2">
    <location>
        <begin position="479"/>
        <end position="504"/>
    </location>
</feature>
<dbReference type="InterPro" id="IPR036890">
    <property type="entry name" value="HATPase_C_sf"/>
</dbReference>
<dbReference type="AlphaFoldDB" id="A0A420HW80"/>
<organism evidence="5 6">
    <name type="scientific">Erysiphe neolycopersici</name>
    <dbReference type="NCBI Taxonomy" id="212602"/>
    <lineage>
        <taxon>Eukaryota</taxon>
        <taxon>Fungi</taxon>
        <taxon>Dikarya</taxon>
        <taxon>Ascomycota</taxon>
        <taxon>Pezizomycotina</taxon>
        <taxon>Leotiomycetes</taxon>
        <taxon>Erysiphales</taxon>
        <taxon>Erysiphaceae</taxon>
        <taxon>Erysiphe</taxon>
    </lineage>
</organism>
<protein>
    <submittedName>
        <fullName evidence="5">Putative dna mismatch repair protein</fullName>
    </submittedName>
</protein>
<dbReference type="Proteomes" id="UP000286134">
    <property type="component" value="Unassembled WGS sequence"/>
</dbReference>
<dbReference type="InterPro" id="IPR037198">
    <property type="entry name" value="MutL_C_sf"/>
</dbReference>
<evidence type="ECO:0000256" key="1">
    <source>
        <dbReference type="ARBA" id="ARBA00006082"/>
    </source>
</evidence>
<dbReference type="STRING" id="212602.A0A420HW80"/>
<dbReference type="GO" id="GO:0006298">
    <property type="term" value="P:mismatch repair"/>
    <property type="evidence" value="ECO:0007669"/>
    <property type="project" value="InterPro"/>
</dbReference>
<feature type="region of interest" description="Disordered" evidence="2">
    <location>
        <begin position="546"/>
        <end position="565"/>
    </location>
</feature>
<dbReference type="InterPro" id="IPR038973">
    <property type="entry name" value="MutL/Mlh/Pms-like"/>
</dbReference>
<dbReference type="EMBL" id="MCFK01003963">
    <property type="protein sequence ID" value="RKF61705.1"/>
    <property type="molecule type" value="Genomic_DNA"/>
</dbReference>
<dbReference type="GO" id="GO:0140664">
    <property type="term" value="F:ATP-dependent DNA damage sensor activity"/>
    <property type="evidence" value="ECO:0007669"/>
    <property type="project" value="InterPro"/>
</dbReference>
<dbReference type="InterPro" id="IPR014790">
    <property type="entry name" value="MutL_C"/>
</dbReference>
<dbReference type="SMR" id="A0A420HW80"/>
<dbReference type="GO" id="GO:0016887">
    <property type="term" value="F:ATP hydrolysis activity"/>
    <property type="evidence" value="ECO:0007669"/>
    <property type="project" value="InterPro"/>
</dbReference>
<name>A0A420HW80_9PEZI</name>
<evidence type="ECO:0000313" key="6">
    <source>
        <dbReference type="Proteomes" id="UP000286134"/>
    </source>
</evidence>
<dbReference type="SMART" id="SM00853">
    <property type="entry name" value="MutL_C"/>
    <property type="match status" value="1"/>
</dbReference>
<evidence type="ECO:0000259" key="4">
    <source>
        <dbReference type="SMART" id="SM00853"/>
    </source>
</evidence>
<feature type="signal peptide" evidence="3">
    <location>
        <begin position="1"/>
        <end position="31"/>
    </location>
</feature>
<dbReference type="SUPFAM" id="SSF55874">
    <property type="entry name" value="ATPase domain of HSP90 chaperone/DNA topoisomerase II/histidine kinase"/>
    <property type="match status" value="1"/>
</dbReference>
<feature type="compositionally biased region" description="Basic and acidic residues" evidence="2">
    <location>
        <begin position="546"/>
        <end position="561"/>
    </location>
</feature>
<feature type="chain" id="PRO_5019397181" evidence="3">
    <location>
        <begin position="32"/>
        <end position="986"/>
    </location>
</feature>
<reference evidence="5 6" key="1">
    <citation type="journal article" date="2018" name="BMC Genomics">
        <title>Comparative genome analyses reveal sequence features reflecting distinct modes of host-adaptation between dicot and monocot powdery mildew.</title>
        <authorList>
            <person name="Wu Y."/>
            <person name="Ma X."/>
            <person name="Pan Z."/>
            <person name="Kale S.D."/>
            <person name="Song Y."/>
            <person name="King H."/>
            <person name="Zhang Q."/>
            <person name="Presley C."/>
            <person name="Deng X."/>
            <person name="Wei C.I."/>
            <person name="Xiao S."/>
        </authorList>
    </citation>
    <scope>NUCLEOTIDE SEQUENCE [LARGE SCALE GENOMIC DNA]</scope>
    <source>
        <strain evidence="5">UMSG2</strain>
    </source>
</reference>
<feature type="compositionally biased region" description="Polar residues" evidence="2">
    <location>
        <begin position="488"/>
        <end position="502"/>
    </location>
</feature>
<dbReference type="PANTHER" id="PTHR10073">
    <property type="entry name" value="DNA MISMATCH REPAIR PROTEIN MLH, PMS, MUTL"/>
    <property type="match status" value="1"/>
</dbReference>
<evidence type="ECO:0000256" key="3">
    <source>
        <dbReference type="SAM" id="SignalP"/>
    </source>
</evidence>
<dbReference type="Gene3D" id="3.30.1540.20">
    <property type="entry name" value="MutL, C-terminal domain, dimerisation subdomain"/>
    <property type="match status" value="1"/>
</dbReference>
<accession>A0A420HW80</accession>
<dbReference type="SUPFAM" id="SSF118116">
    <property type="entry name" value="DNA mismatch repair protein MutL"/>
    <property type="match status" value="1"/>
</dbReference>
<keyword evidence="3" id="KW-0732">Signal</keyword>
<dbReference type="OrthoDB" id="429932at2759"/>
<sequence length="986" mass="111198">MQPQLSKIHTLALLRVRLAMSIVALPQHVTAQLNSSSSFTSLREVILELFKNSLDADCTKVEINVDYSRGNCVIEDNGIGILPSEFCESGGLGKPYRNSLASISAIALLTITSHHYLYQSHNTLCINHSVVLFRQLPALPQHHIHYDHGTRVTVHNLFGNIPVRVKQRAINFGKHGGNAREWKELLMGIIRLLFPWTRNHISITIRDKTTNNKIFIQTPIQNSATDSLIPKICSILRQASIVTAEDDTSWIPVRASTEGLKIMGAISLRPHASKRCQFLSFGIKPISQVENSLYDDINKLFCASNFGNIETVADKEDKNINCREDNKRFMQVGYTLRELKCVKGIEKWPKFYLKFLSEDIRENQISAFADIGFLRSSRGFSVKLKELLLELIWNFLKDNSFCPKQLSQKSLNKESLLKLPVIKFLRESKDVDSTPNCPVSSISSIAKRYKTIQNQFGSDVKLPSFRRNTLSSELSSDSLSKIKSGSSTRTFSTPKLNSTSKLNEPVSARRSVNIQLESTKNLVSNVGKSHAFTISDNKPFFIPEKHDNGNLHKEKASEDKSPTFPSNITFSSESTPALLQSPSNHQPIAQKEISALTTNPVTRKMNEISQKADFLTAPLKFPLETQTQGLVRQTVATKIRPNDLNSWVGRLLCSWNNPVYLPAEKSIPQVSLRSHNLLKQGFSSSQFLNCDVDLRFDDMATQLSGRISKRALRCAEFISQVDNKFILVKISAKYFNGLTHKLEELLVMIDQHAADERIRIESLFEDLCTPVKAMGLDPPCRVKSHILARSLSISLPSEEIEVLLTFKDHFSSWGIIYKIPVQGPCSTQNNITRTLTILSLPPVIAERCQQHPHLLVSLLRKEIWKLQDSNNNLVPVLSTKTSWIDRIHACPAGMLDLLNARACRSAIMFNDELSPEQCRILVKRLADCSFPFQCAHGRPSMVPLATLSTLDFDYNHYQMWNGYNSAPQISFGVQFKKWKKLKKSEI</sequence>
<evidence type="ECO:0000313" key="5">
    <source>
        <dbReference type="EMBL" id="RKF61705.1"/>
    </source>
</evidence>
<dbReference type="Gene3D" id="3.30.565.10">
    <property type="entry name" value="Histidine kinase-like ATPase, C-terminal domain"/>
    <property type="match status" value="1"/>
</dbReference>
<proteinExistence type="inferred from homology"/>
<dbReference type="GO" id="GO:0032300">
    <property type="term" value="C:mismatch repair complex"/>
    <property type="evidence" value="ECO:0007669"/>
    <property type="project" value="InterPro"/>
</dbReference>
<keyword evidence="6" id="KW-1185">Reference proteome</keyword>